<keyword evidence="4 19" id="KW-0820">tRNA-binding</keyword>
<dbReference type="OrthoDB" id="9773948at2"/>
<evidence type="ECO:0000256" key="2">
    <source>
        <dbReference type="ARBA" id="ARBA00004948"/>
    </source>
</evidence>
<reference evidence="21" key="1">
    <citation type="submission" date="2018-07" db="EMBL/GenBank/DDBJ databases">
        <authorList>
            <person name="Somerville V."/>
        </authorList>
    </citation>
    <scope>NUCLEOTIDE SEQUENCE</scope>
    <source>
        <strain evidence="21">NWC_2_2</strain>
    </source>
</reference>
<dbReference type="NCBIfam" id="TIGR00342">
    <property type="entry name" value="tRNA uracil 4-sulfurtransferase ThiI"/>
    <property type="match status" value="1"/>
</dbReference>
<dbReference type="GO" id="GO:0002937">
    <property type="term" value="P:tRNA 4-thiouridine biosynthesis"/>
    <property type="evidence" value="ECO:0007669"/>
    <property type="project" value="TreeGrafter"/>
</dbReference>
<accession>A0A1L3JWT8</accession>
<evidence type="ECO:0000256" key="7">
    <source>
        <dbReference type="ARBA" id="ARBA00022840"/>
    </source>
</evidence>
<organism evidence="21">
    <name type="scientific">Lactobacillus delbrueckii subsp. lactis</name>
    <dbReference type="NCBI Taxonomy" id="29397"/>
    <lineage>
        <taxon>Bacteria</taxon>
        <taxon>Bacillati</taxon>
        <taxon>Bacillota</taxon>
        <taxon>Bacilli</taxon>
        <taxon>Lactobacillales</taxon>
        <taxon>Lactobacillaceae</taxon>
        <taxon>Lactobacillus</taxon>
    </lineage>
</organism>
<dbReference type="Gene3D" id="3.30.2130.30">
    <property type="match status" value="1"/>
</dbReference>
<comment type="similarity">
    <text evidence="13 19">Belongs to the ThiI family.</text>
</comment>
<feature type="binding site" evidence="19">
    <location>
        <begin position="183"/>
        <end position="184"/>
    </location>
    <ligand>
        <name>ATP</name>
        <dbReference type="ChEBI" id="CHEBI:30616"/>
    </ligand>
</feature>
<dbReference type="FunFam" id="3.40.50.620:FF:000053">
    <property type="entry name" value="Probable tRNA sulfurtransferase"/>
    <property type="match status" value="1"/>
</dbReference>
<comment type="catalytic activity">
    <reaction evidence="10 19">
        <text>[ThiI sulfur-carrier protein]-S-sulfanyl-L-cysteine + a uridine in tRNA + 2 reduced [2Fe-2S]-[ferredoxin] + ATP + H(+) = [ThiI sulfur-carrier protein]-L-cysteine + a 4-thiouridine in tRNA + 2 oxidized [2Fe-2S]-[ferredoxin] + AMP + diphosphate</text>
        <dbReference type="Rhea" id="RHEA:24176"/>
        <dbReference type="Rhea" id="RHEA-COMP:10000"/>
        <dbReference type="Rhea" id="RHEA-COMP:10001"/>
        <dbReference type="Rhea" id="RHEA-COMP:13337"/>
        <dbReference type="Rhea" id="RHEA-COMP:13338"/>
        <dbReference type="Rhea" id="RHEA-COMP:13339"/>
        <dbReference type="Rhea" id="RHEA-COMP:13340"/>
        <dbReference type="ChEBI" id="CHEBI:15378"/>
        <dbReference type="ChEBI" id="CHEBI:29950"/>
        <dbReference type="ChEBI" id="CHEBI:30616"/>
        <dbReference type="ChEBI" id="CHEBI:33019"/>
        <dbReference type="ChEBI" id="CHEBI:33737"/>
        <dbReference type="ChEBI" id="CHEBI:33738"/>
        <dbReference type="ChEBI" id="CHEBI:61963"/>
        <dbReference type="ChEBI" id="CHEBI:65315"/>
        <dbReference type="ChEBI" id="CHEBI:136798"/>
        <dbReference type="ChEBI" id="CHEBI:456215"/>
        <dbReference type="EC" id="2.8.1.4"/>
    </reaction>
</comment>
<evidence type="ECO:0000256" key="4">
    <source>
        <dbReference type="ARBA" id="ARBA00022555"/>
    </source>
</evidence>
<dbReference type="AlphaFoldDB" id="A0A1L3JWT8"/>
<evidence type="ECO:0000256" key="13">
    <source>
        <dbReference type="ARBA" id="ARBA00061472"/>
    </source>
</evidence>
<dbReference type="SMART" id="SM00981">
    <property type="entry name" value="THUMP"/>
    <property type="match status" value="1"/>
</dbReference>
<dbReference type="PANTHER" id="PTHR43209:SF1">
    <property type="entry name" value="TRNA SULFURTRANSFERASE"/>
    <property type="match status" value="1"/>
</dbReference>
<evidence type="ECO:0000256" key="6">
    <source>
        <dbReference type="ARBA" id="ARBA00022741"/>
    </source>
</evidence>
<gene>
    <name evidence="19" type="primary">thiI</name>
    <name evidence="21" type="ORF">DQL93_07690</name>
</gene>
<dbReference type="CDD" id="cd11716">
    <property type="entry name" value="THUMP_ThiI"/>
    <property type="match status" value="1"/>
</dbReference>
<dbReference type="SUPFAM" id="SSF143437">
    <property type="entry name" value="THUMP domain-like"/>
    <property type="match status" value="1"/>
</dbReference>
<dbReference type="InterPro" id="IPR054173">
    <property type="entry name" value="ThiI_fer"/>
</dbReference>
<keyword evidence="6 19" id="KW-0547">Nucleotide-binding</keyword>
<evidence type="ECO:0000256" key="3">
    <source>
        <dbReference type="ARBA" id="ARBA00022490"/>
    </source>
</evidence>
<dbReference type="GO" id="GO:0009229">
    <property type="term" value="P:thiamine diphosphate biosynthetic process"/>
    <property type="evidence" value="ECO:0007669"/>
    <property type="project" value="UniProtKB-UniRule"/>
</dbReference>
<evidence type="ECO:0000256" key="19">
    <source>
        <dbReference type="HAMAP-Rule" id="MF_00021"/>
    </source>
</evidence>
<evidence type="ECO:0000256" key="14">
    <source>
        <dbReference type="ARBA" id="ARBA00066827"/>
    </source>
</evidence>
<evidence type="ECO:0000256" key="10">
    <source>
        <dbReference type="ARBA" id="ARBA00050570"/>
    </source>
</evidence>
<name>A0A1L3JWT8_LACDL</name>
<comment type="function">
    <text evidence="12 19">Catalyzes the ATP-dependent transfer of a sulfur to tRNA to produce 4-thiouridine in position 8 of tRNAs, which functions as a near-UV photosensor. Also catalyzes the transfer of sulfur to the sulfur carrier protein ThiS, forming ThiS-thiocarboxylate. This is a step in the synthesis of thiazole, in the thiamine biosynthesis pathway. The sulfur is donated as persulfide by IscS.</text>
</comment>
<dbReference type="Gene3D" id="3.40.50.620">
    <property type="entry name" value="HUPs"/>
    <property type="match status" value="1"/>
</dbReference>
<evidence type="ECO:0000313" key="21">
    <source>
        <dbReference type="EMBL" id="AZA16385.1"/>
    </source>
</evidence>
<dbReference type="InterPro" id="IPR050102">
    <property type="entry name" value="tRNA_sulfurtransferase_ThiI"/>
</dbReference>
<dbReference type="InterPro" id="IPR049962">
    <property type="entry name" value="THUMP_ThiI"/>
</dbReference>
<evidence type="ECO:0000256" key="5">
    <source>
        <dbReference type="ARBA" id="ARBA00022679"/>
    </source>
</evidence>
<dbReference type="CDD" id="cd01712">
    <property type="entry name" value="PPase_ThiI"/>
    <property type="match status" value="1"/>
</dbReference>
<evidence type="ECO:0000256" key="15">
    <source>
        <dbReference type="ARBA" id="ARBA00071867"/>
    </source>
</evidence>
<dbReference type="GO" id="GO:0052837">
    <property type="term" value="P:thiazole biosynthetic process"/>
    <property type="evidence" value="ECO:0007669"/>
    <property type="project" value="TreeGrafter"/>
</dbReference>
<dbReference type="EC" id="2.8.1.4" evidence="14 19"/>
<dbReference type="GO" id="GO:0000049">
    <property type="term" value="F:tRNA binding"/>
    <property type="evidence" value="ECO:0007669"/>
    <property type="project" value="UniProtKB-UniRule"/>
</dbReference>
<keyword evidence="9 19" id="KW-0784">Thiamine biosynthesis</keyword>
<dbReference type="GO" id="GO:0005829">
    <property type="term" value="C:cytosol"/>
    <property type="evidence" value="ECO:0007669"/>
    <property type="project" value="TreeGrafter"/>
</dbReference>
<dbReference type="Pfam" id="PF02926">
    <property type="entry name" value="THUMP"/>
    <property type="match status" value="1"/>
</dbReference>
<evidence type="ECO:0000256" key="16">
    <source>
        <dbReference type="ARBA" id="ARBA00075337"/>
    </source>
</evidence>
<dbReference type="Pfam" id="PF22025">
    <property type="entry name" value="ThiI_fer"/>
    <property type="match status" value="1"/>
</dbReference>
<dbReference type="GO" id="GO:0009228">
    <property type="term" value="P:thiamine biosynthetic process"/>
    <property type="evidence" value="ECO:0007669"/>
    <property type="project" value="UniProtKB-KW"/>
</dbReference>
<evidence type="ECO:0000256" key="11">
    <source>
        <dbReference type="ARBA" id="ARBA00052330"/>
    </source>
</evidence>
<dbReference type="PANTHER" id="PTHR43209">
    <property type="entry name" value="TRNA SULFURTRANSFERASE"/>
    <property type="match status" value="1"/>
</dbReference>
<dbReference type="HAMAP" id="MF_00021">
    <property type="entry name" value="ThiI"/>
    <property type="match status" value="1"/>
</dbReference>
<feature type="binding site" evidence="19">
    <location>
        <begin position="208"/>
        <end position="209"/>
    </location>
    <ligand>
        <name>ATP</name>
        <dbReference type="ChEBI" id="CHEBI:30616"/>
    </ligand>
</feature>
<dbReference type="RefSeq" id="WP_035164739.1">
    <property type="nucleotide sequence ID" value="NZ_BJLO01000002.1"/>
</dbReference>
<evidence type="ECO:0000256" key="12">
    <source>
        <dbReference type="ARBA" id="ARBA00058382"/>
    </source>
</evidence>
<dbReference type="UniPathway" id="UPA00060"/>
<dbReference type="GO" id="GO:0004810">
    <property type="term" value="F:CCA tRNA nucleotidyltransferase activity"/>
    <property type="evidence" value="ECO:0007669"/>
    <property type="project" value="InterPro"/>
</dbReference>
<dbReference type="InterPro" id="IPR020536">
    <property type="entry name" value="ThiI_AANH"/>
</dbReference>
<dbReference type="GO" id="GO:0140741">
    <property type="term" value="F:tRNA-uracil-4 sulfurtransferase activity"/>
    <property type="evidence" value="ECO:0007669"/>
    <property type="project" value="UniProtKB-EC"/>
</dbReference>
<dbReference type="PROSITE" id="PS51165">
    <property type="entry name" value="THUMP"/>
    <property type="match status" value="1"/>
</dbReference>
<evidence type="ECO:0000256" key="9">
    <source>
        <dbReference type="ARBA" id="ARBA00022977"/>
    </source>
</evidence>
<dbReference type="InterPro" id="IPR049961">
    <property type="entry name" value="ThiI_N"/>
</dbReference>
<dbReference type="InterPro" id="IPR014729">
    <property type="entry name" value="Rossmann-like_a/b/a_fold"/>
</dbReference>
<comment type="pathway">
    <text evidence="2 19">Cofactor biosynthesis; thiamine diphosphate biosynthesis.</text>
</comment>
<feature type="domain" description="THUMP" evidence="20">
    <location>
        <begin position="60"/>
        <end position="165"/>
    </location>
</feature>
<keyword evidence="8 19" id="KW-0694">RNA-binding</keyword>
<comment type="catalytic activity">
    <reaction evidence="11 19">
        <text>[ThiS sulfur-carrier protein]-C-terminal Gly-Gly-AMP + S-sulfanyl-L-cysteinyl-[cysteine desulfurase] + AH2 = [ThiS sulfur-carrier protein]-C-terminal-Gly-aminoethanethioate + L-cysteinyl-[cysteine desulfurase] + A + AMP + 2 H(+)</text>
        <dbReference type="Rhea" id="RHEA:43340"/>
        <dbReference type="Rhea" id="RHEA-COMP:12157"/>
        <dbReference type="Rhea" id="RHEA-COMP:12158"/>
        <dbReference type="Rhea" id="RHEA-COMP:12910"/>
        <dbReference type="Rhea" id="RHEA-COMP:19908"/>
        <dbReference type="ChEBI" id="CHEBI:13193"/>
        <dbReference type="ChEBI" id="CHEBI:15378"/>
        <dbReference type="ChEBI" id="CHEBI:17499"/>
        <dbReference type="ChEBI" id="CHEBI:29950"/>
        <dbReference type="ChEBI" id="CHEBI:61963"/>
        <dbReference type="ChEBI" id="CHEBI:90618"/>
        <dbReference type="ChEBI" id="CHEBI:232372"/>
        <dbReference type="ChEBI" id="CHEBI:456215"/>
    </reaction>
</comment>
<dbReference type="InterPro" id="IPR004114">
    <property type="entry name" value="THUMP_dom"/>
</dbReference>
<feature type="binding site" evidence="19">
    <location>
        <position position="287"/>
    </location>
    <ligand>
        <name>ATP</name>
        <dbReference type="ChEBI" id="CHEBI:30616"/>
    </ligand>
</feature>
<dbReference type="Pfam" id="PF02568">
    <property type="entry name" value="ThiI"/>
    <property type="match status" value="1"/>
</dbReference>
<feature type="binding site" evidence="19">
    <location>
        <position position="296"/>
    </location>
    <ligand>
        <name>ATP</name>
        <dbReference type="ChEBI" id="CHEBI:30616"/>
    </ligand>
</feature>
<protein>
    <recommendedName>
        <fullName evidence="15 19">Probable tRNA sulfurtransferase</fullName>
        <ecNumber evidence="14 19">2.8.1.4</ecNumber>
    </recommendedName>
    <alternativeName>
        <fullName evidence="16 19">Sulfur carrier protein ThiS sulfurtransferase</fullName>
    </alternativeName>
    <alternativeName>
        <fullName evidence="17 19">Thiamine biosynthesis protein ThiI</fullName>
    </alternativeName>
    <alternativeName>
        <fullName evidence="18 19">tRNA 4-thiouridine synthase</fullName>
    </alternativeName>
</protein>
<comment type="subcellular location">
    <subcellularLocation>
        <location evidence="1 19">Cytoplasm</location>
    </subcellularLocation>
</comment>
<dbReference type="EMBL" id="CP031023">
    <property type="protein sequence ID" value="AZA16385.1"/>
    <property type="molecule type" value="Genomic_DNA"/>
</dbReference>
<sequence>MQYTEIMIRYGELSTKGKNRKDFINRLASNVQKVLHDFPDLKIQTHHDRMHILLNGTPFEPVNDRLKAVFGIQTYSPVIKTEKSLEAIEKTALELMQATYKAGMTFKVNTRRSDHKFIYDTNQLTQMVADYLYNHMEGLQAEMKHPDMVLLLEIRQDGAYISNQLLHGAGGMPVGTAGKAVMMLSGGIDSPVASYLAMKRGVNIEMVHFFSPPYTSEKALAKAKELTSVLAKYSGRINFIEVPFAEIQETIKEKLPEGYLMTVQRRFMLRLADIIREKRHALAIFNGESVGQVASQTLESMAAINDVTTTPVLRPVATMDKTEIIAKAEEIGTFDLSIQPFEDCCTIFAPPRPKTKPKIDKAREYESRLDVDGLIERALAGVKVTPIYPGQSFLDDLAEEDADLL</sequence>
<evidence type="ECO:0000256" key="18">
    <source>
        <dbReference type="ARBA" id="ARBA00080570"/>
    </source>
</evidence>
<evidence type="ECO:0000256" key="1">
    <source>
        <dbReference type="ARBA" id="ARBA00004496"/>
    </source>
</evidence>
<keyword evidence="7 19" id="KW-0067">ATP-binding</keyword>
<keyword evidence="3 19" id="KW-0963">Cytoplasm</keyword>
<keyword evidence="5 19" id="KW-0808">Transferase</keyword>
<dbReference type="SUPFAM" id="SSF52402">
    <property type="entry name" value="Adenine nucleotide alpha hydrolases-like"/>
    <property type="match status" value="1"/>
</dbReference>
<feature type="binding site" evidence="19">
    <location>
        <position position="265"/>
    </location>
    <ligand>
        <name>ATP</name>
        <dbReference type="ChEBI" id="CHEBI:30616"/>
    </ligand>
</feature>
<evidence type="ECO:0000256" key="8">
    <source>
        <dbReference type="ARBA" id="ARBA00022884"/>
    </source>
</evidence>
<evidence type="ECO:0000256" key="17">
    <source>
        <dbReference type="ARBA" id="ARBA00077849"/>
    </source>
</evidence>
<dbReference type="InterPro" id="IPR003720">
    <property type="entry name" value="tRNA_STrfase"/>
</dbReference>
<evidence type="ECO:0000259" key="20">
    <source>
        <dbReference type="PROSITE" id="PS51165"/>
    </source>
</evidence>
<dbReference type="GO" id="GO:0005524">
    <property type="term" value="F:ATP binding"/>
    <property type="evidence" value="ECO:0007669"/>
    <property type="project" value="UniProtKB-UniRule"/>
</dbReference>
<proteinExistence type="inferred from homology"/>